<dbReference type="SUPFAM" id="SSF46955">
    <property type="entry name" value="Putative DNA-binding domain"/>
    <property type="match status" value="1"/>
</dbReference>
<proteinExistence type="predicted"/>
<keyword evidence="3" id="KW-0804">Transcription</keyword>
<accession>A0A6L3T280</accession>
<dbReference type="Pfam" id="PF13411">
    <property type="entry name" value="MerR_1"/>
    <property type="match status" value="1"/>
</dbReference>
<keyword evidence="7" id="KW-1185">Reference proteome</keyword>
<gene>
    <name evidence="6" type="ORF">F6X53_13095</name>
</gene>
<evidence type="ECO:0000256" key="2">
    <source>
        <dbReference type="ARBA" id="ARBA00023125"/>
    </source>
</evidence>
<dbReference type="OrthoDB" id="9802944at2"/>
<dbReference type="RefSeq" id="WP_151000511.1">
    <property type="nucleotide sequence ID" value="NZ_VZZK01000011.1"/>
</dbReference>
<evidence type="ECO:0000256" key="4">
    <source>
        <dbReference type="SAM" id="MobiDB-lite"/>
    </source>
</evidence>
<feature type="region of interest" description="Disordered" evidence="4">
    <location>
        <begin position="140"/>
        <end position="161"/>
    </location>
</feature>
<dbReference type="GO" id="GO:0003700">
    <property type="term" value="F:DNA-binding transcription factor activity"/>
    <property type="evidence" value="ECO:0007669"/>
    <property type="project" value="InterPro"/>
</dbReference>
<dbReference type="PANTHER" id="PTHR30204:SF94">
    <property type="entry name" value="HEAVY METAL-DEPENDENT TRANSCRIPTIONAL REGULATOR HI_0293-RELATED"/>
    <property type="match status" value="1"/>
</dbReference>
<evidence type="ECO:0000313" key="6">
    <source>
        <dbReference type="EMBL" id="KAB1078977.1"/>
    </source>
</evidence>
<dbReference type="EMBL" id="VZZK01000011">
    <property type="protein sequence ID" value="KAB1078977.1"/>
    <property type="molecule type" value="Genomic_DNA"/>
</dbReference>
<dbReference type="GO" id="GO:0003677">
    <property type="term" value="F:DNA binding"/>
    <property type="evidence" value="ECO:0007669"/>
    <property type="project" value="UniProtKB-KW"/>
</dbReference>
<dbReference type="SMART" id="SM00422">
    <property type="entry name" value="HTH_MERR"/>
    <property type="match status" value="1"/>
</dbReference>
<protein>
    <submittedName>
        <fullName evidence="6">Heavy metal-responsive transcriptional regulator</fullName>
    </submittedName>
</protein>
<comment type="caution">
    <text evidence="6">The sequence shown here is derived from an EMBL/GenBank/DDBJ whole genome shotgun (WGS) entry which is preliminary data.</text>
</comment>
<sequence>MFTIGKLADTTDTTADTIRFYEREGLLQPAGRNDSSYRLYDQDAVTRLRFIRHAQACGFTLAEVRDLLTLRQREGACCGDVRAQALEKQRQLKTQIKTLQTMSTTLERLIVDCTDEANPISACPILAAFDATLTTSGFPKGIQSTSRARRKPITPRKAQGT</sequence>
<dbReference type="PANTHER" id="PTHR30204">
    <property type="entry name" value="REDOX-CYCLING DRUG-SENSING TRANSCRIPTIONAL ACTIVATOR SOXR"/>
    <property type="match status" value="1"/>
</dbReference>
<organism evidence="6 7">
    <name type="scientific">Methylobacterium soli</name>
    <dbReference type="NCBI Taxonomy" id="553447"/>
    <lineage>
        <taxon>Bacteria</taxon>
        <taxon>Pseudomonadati</taxon>
        <taxon>Pseudomonadota</taxon>
        <taxon>Alphaproteobacteria</taxon>
        <taxon>Hyphomicrobiales</taxon>
        <taxon>Methylobacteriaceae</taxon>
        <taxon>Methylobacterium</taxon>
    </lineage>
</organism>
<dbReference type="InterPro" id="IPR009061">
    <property type="entry name" value="DNA-bd_dom_put_sf"/>
</dbReference>
<feature type="domain" description="HTH merR-type" evidence="5">
    <location>
        <begin position="1"/>
        <end position="70"/>
    </location>
</feature>
<dbReference type="InterPro" id="IPR000551">
    <property type="entry name" value="MerR-type_HTH_dom"/>
</dbReference>
<name>A0A6L3T280_9HYPH</name>
<evidence type="ECO:0000256" key="1">
    <source>
        <dbReference type="ARBA" id="ARBA00023015"/>
    </source>
</evidence>
<dbReference type="CDD" id="cd04770">
    <property type="entry name" value="HTH_HMRTR"/>
    <property type="match status" value="1"/>
</dbReference>
<dbReference type="PRINTS" id="PR00040">
    <property type="entry name" value="HTHMERR"/>
</dbReference>
<dbReference type="PROSITE" id="PS50937">
    <property type="entry name" value="HTH_MERR_2"/>
    <property type="match status" value="1"/>
</dbReference>
<evidence type="ECO:0000256" key="3">
    <source>
        <dbReference type="ARBA" id="ARBA00023163"/>
    </source>
</evidence>
<reference evidence="6 7" key="1">
    <citation type="submission" date="2019-09" db="EMBL/GenBank/DDBJ databases">
        <title>YIM 48816 draft genome.</title>
        <authorList>
            <person name="Jiang L."/>
        </authorList>
    </citation>
    <scope>NUCLEOTIDE SEQUENCE [LARGE SCALE GENOMIC DNA]</scope>
    <source>
        <strain evidence="6 7">YIM 48816</strain>
    </source>
</reference>
<evidence type="ECO:0000313" key="7">
    <source>
        <dbReference type="Proteomes" id="UP000474159"/>
    </source>
</evidence>
<evidence type="ECO:0000259" key="5">
    <source>
        <dbReference type="PROSITE" id="PS50937"/>
    </source>
</evidence>
<dbReference type="Proteomes" id="UP000474159">
    <property type="component" value="Unassembled WGS sequence"/>
</dbReference>
<keyword evidence="1" id="KW-0805">Transcription regulation</keyword>
<dbReference type="Gene3D" id="1.10.1660.10">
    <property type="match status" value="1"/>
</dbReference>
<dbReference type="AlphaFoldDB" id="A0A6L3T280"/>
<dbReference type="InterPro" id="IPR047057">
    <property type="entry name" value="MerR_fam"/>
</dbReference>
<keyword evidence="2" id="KW-0238">DNA-binding</keyword>